<dbReference type="InterPro" id="IPR051048">
    <property type="entry name" value="Peptidase_S8/S53_subtilisin"/>
</dbReference>
<dbReference type="InterPro" id="IPR023828">
    <property type="entry name" value="Peptidase_S8_Ser-AS"/>
</dbReference>
<comment type="caution">
    <text evidence="9">The sequence shown here is derived from an EMBL/GenBank/DDBJ whole genome shotgun (WGS) entry which is preliminary data.</text>
</comment>
<dbReference type="InterPro" id="IPR015500">
    <property type="entry name" value="Peptidase_S8_subtilisin-rel"/>
</dbReference>
<keyword evidence="4 5" id="KW-0720">Serine protease</keyword>
<dbReference type="InterPro" id="IPR007280">
    <property type="entry name" value="Peptidase_C_arc/bac"/>
</dbReference>
<organism evidence="9 10">
    <name type="scientific">Laspinema palackyanum D2a</name>
    <dbReference type="NCBI Taxonomy" id="2953684"/>
    <lineage>
        <taxon>Bacteria</taxon>
        <taxon>Bacillati</taxon>
        <taxon>Cyanobacteriota</taxon>
        <taxon>Cyanophyceae</taxon>
        <taxon>Oscillatoriophycideae</taxon>
        <taxon>Oscillatoriales</taxon>
        <taxon>Laspinemataceae</taxon>
        <taxon>Laspinema</taxon>
        <taxon>Laspinema palackyanum</taxon>
    </lineage>
</organism>
<keyword evidence="3 5" id="KW-0378">Hydrolase</keyword>
<feature type="active site" description="Charge relay system" evidence="5">
    <location>
        <position position="492"/>
    </location>
</feature>
<dbReference type="InterPro" id="IPR000209">
    <property type="entry name" value="Peptidase_S8/S53_dom"/>
</dbReference>
<reference evidence="9 10" key="1">
    <citation type="journal article" date="2022" name="Front. Microbiol.">
        <title>High genomic differentiation and limited gene flow indicate recent cryptic speciation within the genus Laspinema (cyanobacteria).</title>
        <authorList>
            <person name="Stanojkovic A."/>
            <person name="Skoupy S."/>
            <person name="Skaloud P."/>
            <person name="Dvorak P."/>
        </authorList>
    </citation>
    <scope>NUCLEOTIDE SEQUENCE [LARGE SCALE GENOMIC DNA]</scope>
    <source>
        <strain evidence="9 10">D2a</strain>
    </source>
</reference>
<dbReference type="InterPro" id="IPR023827">
    <property type="entry name" value="Peptidase_S8_Asp-AS"/>
</dbReference>
<evidence type="ECO:0000256" key="6">
    <source>
        <dbReference type="RuleBase" id="RU003355"/>
    </source>
</evidence>
<evidence type="ECO:0000256" key="1">
    <source>
        <dbReference type="ARBA" id="ARBA00011073"/>
    </source>
</evidence>
<dbReference type="EMBL" id="JAMXFF010000005">
    <property type="protein sequence ID" value="MCT7965661.1"/>
    <property type="molecule type" value="Genomic_DNA"/>
</dbReference>
<proteinExistence type="inferred from homology"/>
<dbReference type="SUPFAM" id="SSF52743">
    <property type="entry name" value="Subtilisin-like"/>
    <property type="match status" value="1"/>
</dbReference>
<dbReference type="Pfam" id="PF04151">
    <property type="entry name" value="PPC"/>
    <property type="match status" value="1"/>
</dbReference>
<evidence type="ECO:0000259" key="8">
    <source>
        <dbReference type="Pfam" id="PF04151"/>
    </source>
</evidence>
<dbReference type="PRINTS" id="PR00723">
    <property type="entry name" value="SUBTILISIN"/>
</dbReference>
<accession>A0ABT2MQ48</accession>
<feature type="domain" description="Peptidase C-terminal archaeal/bacterial" evidence="8">
    <location>
        <begin position="331"/>
        <end position="397"/>
    </location>
</feature>
<evidence type="ECO:0000313" key="9">
    <source>
        <dbReference type="EMBL" id="MCT7965661.1"/>
    </source>
</evidence>
<dbReference type="Gene3D" id="2.60.120.380">
    <property type="match status" value="2"/>
</dbReference>
<evidence type="ECO:0000256" key="2">
    <source>
        <dbReference type="ARBA" id="ARBA00022670"/>
    </source>
</evidence>
<evidence type="ECO:0000256" key="5">
    <source>
        <dbReference type="PROSITE-ProRule" id="PRU01240"/>
    </source>
</evidence>
<keyword evidence="10" id="KW-1185">Reference proteome</keyword>
<evidence type="ECO:0000256" key="3">
    <source>
        <dbReference type="ARBA" id="ARBA00022801"/>
    </source>
</evidence>
<feature type="domain" description="Peptidase S8/S53" evidence="7">
    <location>
        <begin position="483"/>
        <end position="763"/>
    </location>
</feature>
<gene>
    <name evidence="9" type="ORF">NG799_04840</name>
</gene>
<feature type="active site" description="Charge relay system" evidence="5">
    <location>
        <position position="550"/>
    </location>
</feature>
<dbReference type="PROSITE" id="PS00136">
    <property type="entry name" value="SUBTILASE_ASP"/>
    <property type="match status" value="1"/>
</dbReference>
<dbReference type="SUPFAM" id="SSF89260">
    <property type="entry name" value="Collagen-binding domain"/>
    <property type="match status" value="2"/>
</dbReference>
<sequence>MLNPTSLFNESYYLRHNPDVMAAVSAGILTSGFQHFMEVGQFENRQPSAWFEPNFYLALYPDVRMAVTGGETTAFQHFIETGQFENRDPITEFFTDIYLAHNSDIATAVTGDLLTAYEHFVTSGQGEGRSPGPDFDATFYVTHHPDVAALVRTGQMSAVEHYLLFGALEGRAATENNAPLALNETLELGVLGTRNLTGATYPDTSTQLYGFRVDSPSQVSVLLSRLSDDVQVTLYQDHNGNGVLDFTEAIATDAEPGTRAKLLNSVLNPGDYSVAIASPNGETSYHLSLSTVPLSNSYPNLTETQPFSLQEIGSLSSQVLRSSFVEPNNATDIYQFTLDTTTPVQIELNGLTADVDLFLVQNSLESAQIIAESTTPGNQTETITHTALEPGTYSVWVNPVEGETEYHLSLFPDISPDSETRTLDIPPPMFDPNFGFGLVDAAAAVARVLGEPTPFPQVPNPIINNYALDALNAPAVWNRGYTGEGVVIALLDTGIDLTHRDLQGNLWMNVGEIPGNGLDNDGNGFIDDFHGYDFVEGNGNPSFSYSSERHGTHLAGIMGAQRNGIDGTFNGGIPFDVTGVAYNATVMPVRVLDDRQSFDEFEIAVANGIRYAVDNGAQILNLSLGNLPGEPPTERIAEALRFARDRGVVAVFASGNEGPARATQPSDPAIRAAEGLGIAVGAVDRDRRVAPFSNPAGSAVGPYPFLVAPGVGIRSTTPNQSYFTIDGTSMAAPYVSGVVALMLQANPNLTPAEVEGILIETANRSSVWV</sequence>
<evidence type="ECO:0000313" key="10">
    <source>
        <dbReference type="Proteomes" id="UP001525890"/>
    </source>
</evidence>
<feature type="active site" description="Charge relay system" evidence="5">
    <location>
        <position position="729"/>
    </location>
</feature>
<name>A0ABT2MQ48_9CYAN</name>
<evidence type="ECO:0000259" key="7">
    <source>
        <dbReference type="Pfam" id="PF00082"/>
    </source>
</evidence>
<dbReference type="PROSITE" id="PS51892">
    <property type="entry name" value="SUBTILASE"/>
    <property type="match status" value="1"/>
</dbReference>
<dbReference type="InterPro" id="IPR034204">
    <property type="entry name" value="PfSUB1-like_cat_dom"/>
</dbReference>
<comment type="similarity">
    <text evidence="1 5 6">Belongs to the peptidase S8 family.</text>
</comment>
<keyword evidence="2 5" id="KW-0645">Protease</keyword>
<protein>
    <submittedName>
        <fullName evidence="9">S8 family serine peptidase</fullName>
    </submittedName>
</protein>
<dbReference type="InterPro" id="IPR036852">
    <property type="entry name" value="Peptidase_S8/S53_dom_sf"/>
</dbReference>
<dbReference type="CDD" id="cd07473">
    <property type="entry name" value="Peptidases_S8_Subtilisin_like"/>
    <property type="match status" value="1"/>
</dbReference>
<dbReference type="PROSITE" id="PS00138">
    <property type="entry name" value="SUBTILASE_SER"/>
    <property type="match status" value="1"/>
</dbReference>
<dbReference type="PANTHER" id="PTHR43399">
    <property type="entry name" value="SUBTILISIN-RELATED"/>
    <property type="match status" value="1"/>
</dbReference>
<evidence type="ECO:0000256" key="4">
    <source>
        <dbReference type="ARBA" id="ARBA00022825"/>
    </source>
</evidence>
<dbReference type="RefSeq" id="WP_368005352.1">
    <property type="nucleotide sequence ID" value="NZ_JAMXFF010000005.1"/>
</dbReference>
<dbReference type="Gene3D" id="3.40.50.200">
    <property type="entry name" value="Peptidase S8/S53 domain"/>
    <property type="match status" value="1"/>
</dbReference>
<dbReference type="Proteomes" id="UP001525890">
    <property type="component" value="Unassembled WGS sequence"/>
</dbReference>
<dbReference type="Pfam" id="PF00082">
    <property type="entry name" value="Peptidase_S8"/>
    <property type="match status" value="1"/>
</dbReference>
<dbReference type="PANTHER" id="PTHR43399:SF4">
    <property type="entry name" value="CELL WALL-ASSOCIATED PROTEASE"/>
    <property type="match status" value="1"/>
</dbReference>